<gene>
    <name evidence="1" type="ORF">WAE58_16845</name>
</gene>
<dbReference type="Proteomes" id="UP001378956">
    <property type="component" value="Unassembled WGS sequence"/>
</dbReference>
<evidence type="ECO:0000313" key="2">
    <source>
        <dbReference type="Proteomes" id="UP001378956"/>
    </source>
</evidence>
<name>A0ABU8NPD1_9SPHI</name>
<sequence length="111" mass="13165">MSPVNVIPEYKNFSEFYIQAVLPYKELNPTHIRLDGKMLGNTRNFSAYFWYLDKKWKVGADTHIDRLKLAFEACKASDEPFVVKYTRDKKGEYLEIKGQPIRDKKFYVYKA</sequence>
<reference evidence="1 2" key="1">
    <citation type="submission" date="2024-03" db="EMBL/GenBank/DDBJ databases">
        <title>Sequence of Lycoming College Course Isolates.</title>
        <authorList>
            <person name="Plotts O."/>
            <person name="Newman J."/>
        </authorList>
    </citation>
    <scope>NUCLEOTIDE SEQUENCE [LARGE SCALE GENOMIC DNA]</scope>
    <source>
        <strain evidence="1 2">CJB-3</strain>
    </source>
</reference>
<protein>
    <submittedName>
        <fullName evidence="1">Uncharacterized protein</fullName>
    </submittedName>
</protein>
<organism evidence="1 2">
    <name type="scientific">Pedobacter panaciterrae</name>
    <dbReference type="NCBI Taxonomy" id="363849"/>
    <lineage>
        <taxon>Bacteria</taxon>
        <taxon>Pseudomonadati</taxon>
        <taxon>Bacteroidota</taxon>
        <taxon>Sphingobacteriia</taxon>
        <taxon>Sphingobacteriales</taxon>
        <taxon>Sphingobacteriaceae</taxon>
        <taxon>Pedobacter</taxon>
    </lineage>
</organism>
<proteinExistence type="predicted"/>
<accession>A0ABU8NPD1</accession>
<evidence type="ECO:0000313" key="1">
    <source>
        <dbReference type="EMBL" id="MEJ2904115.1"/>
    </source>
</evidence>
<comment type="caution">
    <text evidence="1">The sequence shown here is derived from an EMBL/GenBank/DDBJ whole genome shotgun (WGS) entry which is preliminary data.</text>
</comment>
<dbReference type="EMBL" id="JBBEUB010000005">
    <property type="protein sequence ID" value="MEJ2904115.1"/>
    <property type="molecule type" value="Genomic_DNA"/>
</dbReference>
<keyword evidence="2" id="KW-1185">Reference proteome</keyword>
<dbReference type="RefSeq" id="WP_172659256.1">
    <property type="nucleotide sequence ID" value="NZ_CBFGNQ010000017.1"/>
</dbReference>